<evidence type="ECO:0000256" key="3">
    <source>
        <dbReference type="ARBA" id="ARBA00022989"/>
    </source>
</evidence>
<keyword evidence="2" id="KW-0812">Transmembrane</keyword>
<keyword evidence="6" id="KW-1185">Reference proteome</keyword>
<proteinExistence type="predicted"/>
<evidence type="ECO:0000256" key="1">
    <source>
        <dbReference type="ARBA" id="ARBA00004141"/>
    </source>
</evidence>
<accession>A0A8T2SP01</accession>
<sequence length="250" mass="26203">MEKDSSISVAVKPSLQERYKELQGHAKTLIQGDALNAWLRQQSAPVEVAVTTALSAVQGAALGGLMGVLASDVQNALPSPPSSLNPQSASPFQQAQALVGGPWVQARNFAVMTGVNSGITAAMKRARGGVEDIQSNMIAAFGSGAIFSLVSGTGGQNSIPNAVVTGVFFAAVQGGLYKLGTLAKPPPDDIHYESGVSMLRQLGLERYSKNFKKGLLVDSTLPLLNDSALREVNIPPGPRLLILDFVKRNP</sequence>
<dbReference type="InterPro" id="IPR039175">
    <property type="entry name" value="TIM22"/>
</dbReference>
<evidence type="ECO:0000256" key="2">
    <source>
        <dbReference type="ARBA" id="ARBA00022692"/>
    </source>
</evidence>
<dbReference type="GO" id="GO:0008320">
    <property type="term" value="F:protein transmembrane transporter activity"/>
    <property type="evidence" value="ECO:0007669"/>
    <property type="project" value="TreeGrafter"/>
</dbReference>
<name>A0A8T2SP01_CERRI</name>
<dbReference type="GO" id="GO:0045039">
    <property type="term" value="P:protein insertion into mitochondrial inner membrane"/>
    <property type="evidence" value="ECO:0007669"/>
    <property type="project" value="InterPro"/>
</dbReference>
<dbReference type="PANTHER" id="PTHR14110">
    <property type="entry name" value="MITOCHONDRIAL IMPORT INNER MEMBRANE TRANSLOCASE SUBUNIT TIM22"/>
    <property type="match status" value="1"/>
</dbReference>
<keyword evidence="3" id="KW-1133">Transmembrane helix</keyword>
<dbReference type="PANTHER" id="PTHR14110:SF6">
    <property type="entry name" value="OS04G0405100 PROTEIN"/>
    <property type="match status" value="1"/>
</dbReference>
<keyword evidence="4" id="KW-0472">Membrane</keyword>
<dbReference type="InterPro" id="IPR013761">
    <property type="entry name" value="SAM/pointed_sf"/>
</dbReference>
<dbReference type="OMA" id="ENDMEKW"/>
<gene>
    <name evidence="5" type="ORF">KP509_18G040400</name>
</gene>
<evidence type="ECO:0008006" key="7">
    <source>
        <dbReference type="Google" id="ProtNLM"/>
    </source>
</evidence>
<dbReference type="GO" id="GO:0042721">
    <property type="term" value="C:TIM22 mitochondrial import inner membrane insertion complex"/>
    <property type="evidence" value="ECO:0007669"/>
    <property type="project" value="InterPro"/>
</dbReference>
<dbReference type="Pfam" id="PF02466">
    <property type="entry name" value="Tim17"/>
    <property type="match status" value="1"/>
</dbReference>
<dbReference type="AlphaFoldDB" id="A0A8T2SP01"/>
<comment type="subcellular location">
    <subcellularLocation>
        <location evidence="1">Membrane</location>
        <topology evidence="1">Multi-pass membrane protein</topology>
    </subcellularLocation>
</comment>
<organism evidence="5 6">
    <name type="scientific">Ceratopteris richardii</name>
    <name type="common">Triangle waterfern</name>
    <dbReference type="NCBI Taxonomy" id="49495"/>
    <lineage>
        <taxon>Eukaryota</taxon>
        <taxon>Viridiplantae</taxon>
        <taxon>Streptophyta</taxon>
        <taxon>Embryophyta</taxon>
        <taxon>Tracheophyta</taxon>
        <taxon>Polypodiopsida</taxon>
        <taxon>Polypodiidae</taxon>
        <taxon>Polypodiales</taxon>
        <taxon>Pteridineae</taxon>
        <taxon>Pteridaceae</taxon>
        <taxon>Parkerioideae</taxon>
        <taxon>Ceratopteris</taxon>
    </lineage>
</organism>
<dbReference type="EMBL" id="CM035423">
    <property type="protein sequence ID" value="KAH7365665.1"/>
    <property type="molecule type" value="Genomic_DNA"/>
</dbReference>
<dbReference type="OrthoDB" id="507126at2759"/>
<comment type="caution">
    <text evidence="5">The sequence shown here is derived from an EMBL/GenBank/DDBJ whole genome shotgun (WGS) entry which is preliminary data.</text>
</comment>
<evidence type="ECO:0000313" key="6">
    <source>
        <dbReference type="Proteomes" id="UP000825935"/>
    </source>
</evidence>
<dbReference type="GO" id="GO:0045036">
    <property type="term" value="P:protein targeting to chloroplast"/>
    <property type="evidence" value="ECO:0007669"/>
    <property type="project" value="TreeGrafter"/>
</dbReference>
<dbReference type="GO" id="GO:0009706">
    <property type="term" value="C:chloroplast inner membrane"/>
    <property type="evidence" value="ECO:0007669"/>
    <property type="project" value="TreeGrafter"/>
</dbReference>
<dbReference type="Gene3D" id="1.10.150.50">
    <property type="entry name" value="Transcription Factor, Ets-1"/>
    <property type="match status" value="1"/>
</dbReference>
<evidence type="ECO:0000313" key="5">
    <source>
        <dbReference type="EMBL" id="KAH7365665.1"/>
    </source>
</evidence>
<protein>
    <recommendedName>
        <fullName evidence="7">SAM domain-containing protein</fullName>
    </recommendedName>
</protein>
<evidence type="ECO:0000256" key="4">
    <source>
        <dbReference type="ARBA" id="ARBA00023136"/>
    </source>
</evidence>
<dbReference type="Proteomes" id="UP000825935">
    <property type="component" value="Chromosome 18"/>
</dbReference>
<dbReference type="SUPFAM" id="SSF47769">
    <property type="entry name" value="SAM/Pointed domain"/>
    <property type="match status" value="1"/>
</dbReference>
<dbReference type="CDD" id="cd09487">
    <property type="entry name" value="SAM_superfamily"/>
    <property type="match status" value="1"/>
</dbReference>
<reference evidence="5" key="1">
    <citation type="submission" date="2021-08" db="EMBL/GenBank/DDBJ databases">
        <title>WGS assembly of Ceratopteris richardii.</title>
        <authorList>
            <person name="Marchant D.B."/>
            <person name="Chen G."/>
            <person name="Jenkins J."/>
            <person name="Shu S."/>
            <person name="Leebens-Mack J."/>
            <person name="Grimwood J."/>
            <person name="Schmutz J."/>
            <person name="Soltis P."/>
            <person name="Soltis D."/>
            <person name="Chen Z.-H."/>
        </authorList>
    </citation>
    <scope>NUCLEOTIDE SEQUENCE</scope>
    <source>
        <strain evidence="5">Whitten #5841</strain>
        <tissue evidence="5">Leaf</tissue>
    </source>
</reference>